<feature type="transmembrane region" description="Helical" evidence="1">
    <location>
        <begin position="7"/>
        <end position="25"/>
    </location>
</feature>
<keyword evidence="1" id="KW-0812">Transmembrane</keyword>
<evidence type="ECO:0000256" key="1">
    <source>
        <dbReference type="SAM" id="Phobius"/>
    </source>
</evidence>
<dbReference type="EMBL" id="AOHT01000032">
    <property type="protein sequence ID" value="ELY27730.1"/>
    <property type="molecule type" value="Genomic_DNA"/>
</dbReference>
<dbReference type="EMBL" id="CP001690">
    <property type="protein sequence ID" value="ADQ66280.1"/>
    <property type="molecule type" value="Genomic_DNA"/>
</dbReference>
<reference evidence="2 4" key="1">
    <citation type="journal article" date="2009" name="Stand. Genomic Sci.">
        <title>Complete genome sequence of Halogeometricum borinquense type strain (PR3).</title>
        <authorList>
            <person name="Malfatti S."/>
            <person name="Tindall B.J."/>
            <person name="Schneider S."/>
            <person name="Fahnrich R."/>
            <person name="Lapidus A."/>
            <person name="Labuttii K."/>
            <person name="Copeland A."/>
            <person name="Glavina Del Rio T."/>
            <person name="Nolan M."/>
            <person name="Chen F."/>
            <person name="Lucas S."/>
            <person name="Tice H."/>
            <person name="Cheng J.F."/>
            <person name="Bruce D."/>
            <person name="Goodwin L."/>
            <person name="Pitluck S."/>
            <person name="Anderson I."/>
            <person name="Pati A."/>
            <person name="Ivanova N."/>
            <person name="Mavromatis K."/>
            <person name="Chen A."/>
            <person name="Palaniappan K."/>
            <person name="D'haeseleer P."/>
            <person name="Goker M."/>
            <person name="Bristow J."/>
            <person name="Eisen J.A."/>
            <person name="Markowitz V."/>
            <person name="Hugenholtz P."/>
            <person name="Kyrpides N.C."/>
            <person name="Klenk H.P."/>
            <person name="Chain P."/>
        </authorList>
    </citation>
    <scope>NUCLEOTIDE SEQUENCE [LARGE SCALE GENOMIC DNA]</scope>
    <source>
        <strain evidence="4">ATCC 700274 / DSM 11551 / JCM 10706 / KCTC 4070 / PR3</strain>
        <strain evidence="2">PR 3</strain>
    </source>
</reference>
<dbReference type="HOGENOM" id="CLU_208836_0_0_2"/>
<evidence type="ECO:0000313" key="3">
    <source>
        <dbReference type="EMBL" id="ELY27730.1"/>
    </source>
</evidence>
<dbReference type="GeneID" id="54124638"/>
<dbReference type="AlphaFoldDB" id="E4NN50"/>
<evidence type="ECO:0000313" key="4">
    <source>
        <dbReference type="Proteomes" id="UP000006663"/>
    </source>
</evidence>
<evidence type="ECO:0000313" key="5">
    <source>
        <dbReference type="Proteomes" id="UP000011585"/>
    </source>
</evidence>
<dbReference type="Proteomes" id="UP000011585">
    <property type="component" value="Unassembled WGS sequence"/>
</dbReference>
<reference evidence="3 5" key="2">
    <citation type="journal article" date="2014" name="PLoS Genet.">
        <title>Phylogenetically driven sequencing of extremely halophilic archaea reveals strategies for static and dynamic osmo-response.</title>
        <authorList>
            <person name="Becker E.A."/>
            <person name="Seitzer P.M."/>
            <person name="Tritt A."/>
            <person name="Larsen D."/>
            <person name="Krusor M."/>
            <person name="Yao A.I."/>
            <person name="Wu D."/>
            <person name="Madern D."/>
            <person name="Eisen J.A."/>
            <person name="Darling A.E."/>
            <person name="Facciotti M.T."/>
        </authorList>
    </citation>
    <scope>NUCLEOTIDE SEQUENCE [LARGE SCALE GENOMIC DNA]</scope>
    <source>
        <strain evidence="3 5">DSM 11551</strain>
    </source>
</reference>
<evidence type="ECO:0008006" key="6">
    <source>
        <dbReference type="Google" id="ProtNLM"/>
    </source>
</evidence>
<dbReference type="RefSeq" id="WP_006055151.1">
    <property type="nucleotide sequence ID" value="NC_014729.1"/>
</dbReference>
<accession>E4NN50</accession>
<feature type="transmembrane region" description="Helical" evidence="1">
    <location>
        <begin position="31"/>
        <end position="51"/>
    </location>
</feature>
<keyword evidence="1" id="KW-1133">Transmembrane helix</keyword>
<sequence>MEQFVKLLVAGGVTLVTGLWTVTFLDSGSLLWAFGVVLVVAGVGGLAGGIWRNIEY</sequence>
<dbReference type="Proteomes" id="UP000006663">
    <property type="component" value="Chromosome"/>
</dbReference>
<proteinExistence type="predicted"/>
<name>E4NN50_HALBP</name>
<keyword evidence="4" id="KW-1185">Reference proteome</keyword>
<organism evidence="2 4">
    <name type="scientific">Halogeometricum borinquense (strain ATCC 700274 / DSM 11551 / JCM 10706 / KCTC 4070 / PR3)</name>
    <dbReference type="NCBI Taxonomy" id="469382"/>
    <lineage>
        <taxon>Archaea</taxon>
        <taxon>Methanobacteriati</taxon>
        <taxon>Methanobacteriota</taxon>
        <taxon>Stenosarchaea group</taxon>
        <taxon>Halobacteria</taxon>
        <taxon>Halobacteriales</taxon>
        <taxon>Haloferacaceae</taxon>
        <taxon>Halogeometricum</taxon>
    </lineage>
</organism>
<evidence type="ECO:0000313" key="2">
    <source>
        <dbReference type="EMBL" id="ADQ66280.1"/>
    </source>
</evidence>
<keyword evidence="1" id="KW-0472">Membrane</keyword>
<gene>
    <name evidence="2" type="ordered locus">Hbor_06820</name>
    <name evidence="3" type="ORF">C499_09172</name>
</gene>
<protein>
    <recommendedName>
        <fullName evidence="6">Major facilitator superfamily (MFS) profile domain-containing protein</fullName>
    </recommendedName>
</protein>
<dbReference type="KEGG" id="hbo:Hbor_06820"/>